<feature type="transmembrane region" description="Helical" evidence="1">
    <location>
        <begin position="161"/>
        <end position="185"/>
    </location>
</feature>
<gene>
    <name evidence="2" type="ORF">SAMN02745132_03914</name>
</gene>
<evidence type="ECO:0000256" key="1">
    <source>
        <dbReference type="SAM" id="Phobius"/>
    </source>
</evidence>
<feature type="transmembrane region" description="Helical" evidence="1">
    <location>
        <begin position="126"/>
        <end position="149"/>
    </location>
</feature>
<accession>A0A1T4VJ72</accession>
<protein>
    <recommendedName>
        <fullName evidence="4">DUF2254 domain-containing protein</fullName>
    </recommendedName>
</protein>
<dbReference type="OrthoDB" id="6607208at2"/>
<feature type="transmembrane region" description="Helical" evidence="1">
    <location>
        <begin position="48"/>
        <end position="70"/>
    </location>
</feature>
<keyword evidence="1" id="KW-0472">Membrane</keyword>
<reference evidence="3" key="1">
    <citation type="submission" date="2017-02" db="EMBL/GenBank/DDBJ databases">
        <authorList>
            <person name="Varghese N."/>
            <person name="Submissions S."/>
        </authorList>
    </citation>
    <scope>NUCLEOTIDE SEQUENCE [LARGE SCALE GENOMIC DNA]</scope>
    <source>
        <strain evidence="3">DSM 22720</strain>
    </source>
</reference>
<sequence length="417" mass="47994">MSFIFDLLTDRVDKDIKDTLYKNRRFLKDRWGYWERNIVLWSSNYSKYIPLTFLAFSLIAVLVFMILPYARPYLLGLYPKWEGISDWQDTFLSGQLTVVGVVYPLVIGLVSILFQNKSEKKATFPIFQIYSGFMYAGLSGLSLSGFIVLSYLIKPYIPENAYSAICISSALWMLFNTVLTSWFFVQTFRVMDDSSREKIVLRYTILELCEIDVRERIKRNLINYPVEYNLIKSFDSAILDVMKYVFDDRNSKCPRVVCNVGNKNDIKNINYSLINFAIWLQTYILKNKSINSAELIVVPSFNEGKCNIVKYKGFKINPIVEILIKCAFSFGESEHLKKLSLANIVNSFVGSAYDSLRDENSKEFSECIEGAIIAHSDIASALSFYNDSGNIDNWMALRSTTFLGRSYFVTADVKMTH</sequence>
<dbReference type="AlphaFoldDB" id="A0A1T4VJ72"/>
<keyword evidence="1" id="KW-1133">Transmembrane helix</keyword>
<dbReference type="RefSeq" id="WP_078754066.1">
    <property type="nucleotide sequence ID" value="NZ_FUXU01000076.1"/>
</dbReference>
<name>A0A1T4VJ72_9GAMM</name>
<evidence type="ECO:0000313" key="2">
    <source>
        <dbReference type="EMBL" id="SKA64999.1"/>
    </source>
</evidence>
<keyword evidence="1" id="KW-0812">Transmembrane</keyword>
<evidence type="ECO:0008006" key="4">
    <source>
        <dbReference type="Google" id="ProtNLM"/>
    </source>
</evidence>
<feature type="transmembrane region" description="Helical" evidence="1">
    <location>
        <begin position="90"/>
        <end position="114"/>
    </location>
</feature>
<organism evidence="2 3">
    <name type="scientific">Enterovibrio nigricans DSM 22720</name>
    <dbReference type="NCBI Taxonomy" id="1121868"/>
    <lineage>
        <taxon>Bacteria</taxon>
        <taxon>Pseudomonadati</taxon>
        <taxon>Pseudomonadota</taxon>
        <taxon>Gammaproteobacteria</taxon>
        <taxon>Vibrionales</taxon>
        <taxon>Vibrionaceae</taxon>
        <taxon>Enterovibrio</taxon>
    </lineage>
</organism>
<evidence type="ECO:0000313" key="3">
    <source>
        <dbReference type="Proteomes" id="UP000190162"/>
    </source>
</evidence>
<keyword evidence="3" id="KW-1185">Reference proteome</keyword>
<dbReference type="Proteomes" id="UP000190162">
    <property type="component" value="Unassembled WGS sequence"/>
</dbReference>
<dbReference type="EMBL" id="FUXU01000076">
    <property type="protein sequence ID" value="SKA64999.1"/>
    <property type="molecule type" value="Genomic_DNA"/>
</dbReference>
<proteinExistence type="predicted"/>